<dbReference type="PANTHER" id="PTHR36251">
    <property type="entry name" value="FELS-1 PROPHAGE HOST SPECIFICITY PROTEIN-RELATED"/>
    <property type="match status" value="1"/>
</dbReference>
<dbReference type="RefSeq" id="WP_119833213.1">
    <property type="nucleotide sequence ID" value="NZ_QYUL01000004.1"/>
</dbReference>
<dbReference type="Proteomes" id="UP000283458">
    <property type="component" value="Unassembled WGS sequence"/>
</dbReference>
<dbReference type="InterPro" id="IPR008979">
    <property type="entry name" value="Galactose-bd-like_sf"/>
</dbReference>
<dbReference type="PANTHER" id="PTHR36251:SF2">
    <property type="entry name" value="GIFSY-2 PROPHAGE HOST SPECIFICITY PROTEIN J, PHAGE LAMBDA"/>
    <property type="match status" value="1"/>
</dbReference>
<name>A0A418VPB4_9PROT</name>
<comment type="caution">
    <text evidence="2">The sequence shown here is derived from an EMBL/GenBank/DDBJ whole genome shotgun (WGS) entry which is preliminary data.</text>
</comment>
<protein>
    <recommendedName>
        <fullName evidence="1">Tip attachment protein J HDII-ins2 domain-containing protein</fullName>
    </recommendedName>
</protein>
<feature type="domain" description="Tip attachment protein J HDII-ins2" evidence="1">
    <location>
        <begin position="96"/>
        <end position="218"/>
    </location>
</feature>
<evidence type="ECO:0000259" key="1">
    <source>
        <dbReference type="Pfam" id="PF24801"/>
    </source>
</evidence>
<accession>A0A418VPB4</accession>
<keyword evidence="3" id="KW-1185">Reference proteome</keyword>
<evidence type="ECO:0000313" key="2">
    <source>
        <dbReference type="EMBL" id="RJF78071.1"/>
    </source>
</evidence>
<dbReference type="Gene3D" id="2.60.120.260">
    <property type="entry name" value="Galactose-binding domain-like"/>
    <property type="match status" value="1"/>
</dbReference>
<organism evidence="2 3">
    <name type="scientific">Azospirillum cavernae</name>
    <dbReference type="NCBI Taxonomy" id="2320860"/>
    <lineage>
        <taxon>Bacteria</taxon>
        <taxon>Pseudomonadati</taxon>
        <taxon>Pseudomonadota</taxon>
        <taxon>Alphaproteobacteria</taxon>
        <taxon>Rhodospirillales</taxon>
        <taxon>Azospirillaceae</taxon>
        <taxon>Azospirillum</taxon>
    </lineage>
</organism>
<evidence type="ECO:0000313" key="3">
    <source>
        <dbReference type="Proteomes" id="UP000283458"/>
    </source>
</evidence>
<dbReference type="Pfam" id="PF24801">
    <property type="entry name" value="FNIII-A_GpJ"/>
    <property type="match status" value="1"/>
</dbReference>
<gene>
    <name evidence="2" type="ORF">D3877_23360</name>
</gene>
<dbReference type="SUPFAM" id="SSF49785">
    <property type="entry name" value="Galactose-binding domain-like"/>
    <property type="match status" value="1"/>
</dbReference>
<dbReference type="InterPro" id="IPR053171">
    <property type="entry name" value="Viral_Tip_Attach_Protein"/>
</dbReference>
<dbReference type="EMBL" id="QYUL01000004">
    <property type="protein sequence ID" value="RJF78071.1"/>
    <property type="molecule type" value="Genomic_DNA"/>
</dbReference>
<proteinExistence type="predicted"/>
<sequence>MDYEVHGKVGAKKAAPDNLRSEDQMECVLGLCEGEIEGFYSATDGYDGLDSLMLNDTSFRNLDGSLNFDDSTVHLYNGTADQGPIQPILGGLARSRSVGVSLAYAVPVTRTSMGGTDINFLDVRLVINALYDNDSYWEGSLSCSFKIEWKLTALTRWTSKTVTVTGKTTSSSFVREVRVPVSPDETTNNRYDIRVTLLTQSSGNFVAQATWESFQEVQRYPERGFENTAVLHFWCKATNQISALPEISGIYKCMRVRVPSNFNPTTRTYIGIWDGSFVTAWTDDPAWCLYDLVMNDRYGLNAYGPITLNKWDAYRASKFCNRFVPAKMLSDAGLPVDIPAAALTQDATRFDFYSVIPINATGVNRWHDWLISDPMQSYLVQFSEDGTNVSYFAGAEKSVGYRVNLPTDGTYTFRFWADDTVYVSVDGVQIGMTSLPITNTTGGQTDVAVPMTAGAHVVKFLVVNQSFAADPSTNPYALSAAIYQPDGNLLWNSRMTETLVTEPLCPEGWTYKNDRCEKTNPEDKVWEPRFTFNGVLSDARLSMEQVRYMAGAFHGVLYDDLDGSIRLCVPDAQPPTAIFNQENVENGVFEYSLTDLTTRYNDWTISFVNPDLLWTEDRLRIFDPDHIAKYGRLPTDFIAIACIYESEAIRRGYYRYQIATGQTKMVTFTTNRQSCWVRPYDRIRIADRHADGKQSGRVKLVHDDLKTIDLHEPVSVTAATGFDFNAVAPFDYQALDSAGPIADEMNAIGVRMSEDGSTGVFYYDAEKSVGYTVTLPATGTYIIRLWADDSITAYLDDAQIGQTNLSITTANGIGYTDVAFEATAGSHTLKLVVANGNLTSSPSTNPYSFAAKILTAAATELWNTRMTETVVAEIGSYFIPQVPGGGSKAFAIASTGADLTTIILRTPLEGDYPELYFPFNIISEKPAKEKMWRVLDIQESEGSPDKVVIEAVIDWCFDDYEENREGVADYTPGPILDGVFKPGTTPTTEDVPPGMSCPDFSIDWSDDGRQILISPNGLNDTYTRYNGEYKVFSRLQGTTDAWTQRSTSANAILNHPAGACEFKVLPYNIYGVAADFSSAPTCLYAVPQCPPTEVLGTPQDVNVAVSWDGNGGRYGYMIDWTAGGVYVASYQVVCRDIETGAVYHTADIETPYFRYTAAMQIQDGAPSDARGFTFEIRFRDECGNLGDPATVTGTNRPDATDESYDSTQTINYNCATLKNPILQGYSEHILDLGSKSGLVELNIKESNNFIINLVGDVEIAVLGGCGDGKPVTIIFTRPEGEHQASYANPVRWRNAKLPPITSDLAMHLLFDMGGSVGWLGAEGGARFG</sequence>
<dbReference type="InterPro" id="IPR055385">
    <property type="entry name" value="GpJ_HDII-ins2"/>
</dbReference>
<reference evidence="2 3" key="1">
    <citation type="submission" date="2018-09" db="EMBL/GenBank/DDBJ databases">
        <authorList>
            <person name="Zhu H."/>
        </authorList>
    </citation>
    <scope>NUCLEOTIDE SEQUENCE [LARGE SCALE GENOMIC DNA]</scope>
    <source>
        <strain evidence="2 3">K2W22B-5</strain>
    </source>
</reference>